<evidence type="ECO:0000313" key="2">
    <source>
        <dbReference type="EMBL" id="MCI56695.1"/>
    </source>
</evidence>
<reference evidence="2 3" key="1">
    <citation type="journal article" date="2018" name="Front. Plant Sci.">
        <title>Red Clover (Trifolium pratense) and Zigzag Clover (T. medium) - A Picture of Genomic Similarities and Differences.</title>
        <authorList>
            <person name="Dluhosova J."/>
            <person name="Istvanek J."/>
            <person name="Nedelnik J."/>
            <person name="Repkova J."/>
        </authorList>
    </citation>
    <scope>NUCLEOTIDE SEQUENCE [LARGE SCALE GENOMIC DNA]</scope>
    <source>
        <strain evidence="3">cv. 10/8</strain>
        <tissue evidence="2">Leaf</tissue>
    </source>
</reference>
<dbReference type="Proteomes" id="UP000265520">
    <property type="component" value="Unassembled WGS sequence"/>
</dbReference>
<accession>A0A392T8Q7</accession>
<protein>
    <submittedName>
        <fullName evidence="2">Uncharacterized protein</fullName>
    </submittedName>
</protein>
<organism evidence="2 3">
    <name type="scientific">Trifolium medium</name>
    <dbReference type="NCBI Taxonomy" id="97028"/>
    <lineage>
        <taxon>Eukaryota</taxon>
        <taxon>Viridiplantae</taxon>
        <taxon>Streptophyta</taxon>
        <taxon>Embryophyta</taxon>
        <taxon>Tracheophyta</taxon>
        <taxon>Spermatophyta</taxon>
        <taxon>Magnoliopsida</taxon>
        <taxon>eudicotyledons</taxon>
        <taxon>Gunneridae</taxon>
        <taxon>Pentapetalae</taxon>
        <taxon>rosids</taxon>
        <taxon>fabids</taxon>
        <taxon>Fabales</taxon>
        <taxon>Fabaceae</taxon>
        <taxon>Papilionoideae</taxon>
        <taxon>50 kb inversion clade</taxon>
        <taxon>NPAAA clade</taxon>
        <taxon>Hologalegina</taxon>
        <taxon>IRL clade</taxon>
        <taxon>Trifolieae</taxon>
        <taxon>Trifolium</taxon>
    </lineage>
</organism>
<dbReference type="EMBL" id="LXQA010516301">
    <property type="protein sequence ID" value="MCI56695.1"/>
    <property type="molecule type" value="Genomic_DNA"/>
</dbReference>
<feature type="non-terminal residue" evidence="2">
    <location>
        <position position="1"/>
    </location>
</feature>
<sequence>GYPGLSEAGIDEFVSGLLVSLDESSVDKSGLSDSWSVGKTPVKASGGDVDDISD</sequence>
<keyword evidence="3" id="KW-1185">Reference proteome</keyword>
<evidence type="ECO:0000256" key="1">
    <source>
        <dbReference type="SAM" id="MobiDB-lite"/>
    </source>
</evidence>
<evidence type="ECO:0000313" key="3">
    <source>
        <dbReference type="Proteomes" id="UP000265520"/>
    </source>
</evidence>
<proteinExistence type="predicted"/>
<name>A0A392T8Q7_9FABA</name>
<feature type="non-terminal residue" evidence="2">
    <location>
        <position position="54"/>
    </location>
</feature>
<dbReference type="AlphaFoldDB" id="A0A392T8Q7"/>
<feature type="region of interest" description="Disordered" evidence="1">
    <location>
        <begin position="25"/>
        <end position="54"/>
    </location>
</feature>
<comment type="caution">
    <text evidence="2">The sequence shown here is derived from an EMBL/GenBank/DDBJ whole genome shotgun (WGS) entry which is preliminary data.</text>
</comment>